<evidence type="ECO:0000256" key="2">
    <source>
        <dbReference type="SAM" id="Coils"/>
    </source>
</evidence>
<gene>
    <name evidence="5" type="ORF">WMY93_000251</name>
</gene>
<keyword evidence="6" id="KW-1185">Reference proteome</keyword>
<dbReference type="InterPro" id="IPR001304">
    <property type="entry name" value="C-type_lectin-like"/>
</dbReference>
<dbReference type="PANTHER" id="PTHR45710">
    <property type="entry name" value="C-TYPE LECTIN DOMAIN-CONTAINING PROTEIN 180"/>
    <property type="match status" value="1"/>
</dbReference>
<dbReference type="InterPro" id="IPR050828">
    <property type="entry name" value="C-type_lectin/matrix_domain"/>
</dbReference>
<dbReference type="PROSITE" id="PS50041">
    <property type="entry name" value="C_TYPE_LECTIN_2"/>
    <property type="match status" value="1"/>
</dbReference>
<feature type="domain" description="C-type lectin" evidence="4">
    <location>
        <begin position="198"/>
        <end position="316"/>
    </location>
</feature>
<dbReference type="EMBL" id="JBBPFD010000001">
    <property type="protein sequence ID" value="KAK7944523.1"/>
    <property type="molecule type" value="Genomic_DNA"/>
</dbReference>
<dbReference type="Proteomes" id="UP001460270">
    <property type="component" value="Unassembled WGS sequence"/>
</dbReference>
<accession>A0AAW0Q713</accession>
<keyword evidence="3" id="KW-1133">Transmembrane helix</keyword>
<evidence type="ECO:0000256" key="1">
    <source>
        <dbReference type="ARBA" id="ARBA00004401"/>
    </source>
</evidence>
<dbReference type="AlphaFoldDB" id="A0AAW0Q713"/>
<evidence type="ECO:0000313" key="5">
    <source>
        <dbReference type="EMBL" id="KAK7944523.1"/>
    </source>
</evidence>
<dbReference type="GO" id="GO:0005886">
    <property type="term" value="C:plasma membrane"/>
    <property type="evidence" value="ECO:0007669"/>
    <property type="project" value="UniProtKB-SubCell"/>
</dbReference>
<proteinExistence type="predicted"/>
<feature type="coiled-coil region" evidence="2">
    <location>
        <begin position="90"/>
        <end position="134"/>
    </location>
</feature>
<organism evidence="5 6">
    <name type="scientific">Mugilogobius chulae</name>
    <name type="common">yellowstripe goby</name>
    <dbReference type="NCBI Taxonomy" id="88201"/>
    <lineage>
        <taxon>Eukaryota</taxon>
        <taxon>Metazoa</taxon>
        <taxon>Chordata</taxon>
        <taxon>Craniata</taxon>
        <taxon>Vertebrata</taxon>
        <taxon>Euteleostomi</taxon>
        <taxon>Actinopterygii</taxon>
        <taxon>Neopterygii</taxon>
        <taxon>Teleostei</taxon>
        <taxon>Neoteleostei</taxon>
        <taxon>Acanthomorphata</taxon>
        <taxon>Gobiaria</taxon>
        <taxon>Gobiiformes</taxon>
        <taxon>Gobioidei</taxon>
        <taxon>Gobiidae</taxon>
        <taxon>Gobionellinae</taxon>
        <taxon>Mugilogobius</taxon>
    </lineage>
</organism>
<keyword evidence="3" id="KW-0472">Membrane</keyword>
<sequence length="323" mass="37497">MEDDVQYISVVFKNKQTSQTANKDEQTIYSEVKIKPESVVRSEQPTVGAEPKPSPAAPSVPNLCVLVALGLCLCLLLGSVAALVYLSVSMTNQRSEIQRVSSELLLLQEERVMLKGQRSQLQNLTQNLLEQRERLNWTLDVILSFRQFPVADFCPNKRKSHTFRYCQDLCLAPTQILMSEFFLSFPECRPCLEGWRLFQNSCYLFHEPKPWKTWTESQTFCRQKNSDLVIVDSLQEQEFIHEHIEYYLDVYHGYWIGLSEQDQRWVWISGQEDTLGFWMKTKLGSSGPKVLVIPNQNVTESWDPADDYFFNRFICENKALILD</sequence>
<dbReference type="SUPFAM" id="SSF56436">
    <property type="entry name" value="C-type lectin-like"/>
    <property type="match status" value="1"/>
</dbReference>
<reference evidence="6" key="1">
    <citation type="submission" date="2024-04" db="EMBL/GenBank/DDBJ databases">
        <title>Salinicola lusitanus LLJ914,a marine bacterium isolated from the Okinawa Trough.</title>
        <authorList>
            <person name="Li J."/>
        </authorList>
    </citation>
    <scope>NUCLEOTIDE SEQUENCE [LARGE SCALE GENOMIC DNA]</scope>
</reference>
<keyword evidence="3" id="KW-0812">Transmembrane</keyword>
<dbReference type="InterPro" id="IPR016187">
    <property type="entry name" value="CTDL_fold"/>
</dbReference>
<comment type="subcellular location">
    <subcellularLocation>
        <location evidence="1">Cell membrane</location>
        <topology evidence="1">Single-pass type II membrane protein</topology>
    </subcellularLocation>
</comment>
<dbReference type="Gene3D" id="3.10.100.10">
    <property type="entry name" value="Mannose-Binding Protein A, subunit A"/>
    <property type="match status" value="1"/>
</dbReference>
<name>A0AAW0Q713_9GOBI</name>
<evidence type="ECO:0000259" key="4">
    <source>
        <dbReference type="PROSITE" id="PS50041"/>
    </source>
</evidence>
<dbReference type="PANTHER" id="PTHR45710:SF26">
    <property type="entry name" value="RH26557P"/>
    <property type="match status" value="1"/>
</dbReference>
<dbReference type="Pfam" id="PF00059">
    <property type="entry name" value="Lectin_C"/>
    <property type="match status" value="1"/>
</dbReference>
<dbReference type="InterPro" id="IPR016186">
    <property type="entry name" value="C-type_lectin-like/link_sf"/>
</dbReference>
<feature type="transmembrane region" description="Helical" evidence="3">
    <location>
        <begin position="60"/>
        <end position="86"/>
    </location>
</feature>
<keyword evidence="2" id="KW-0175">Coiled coil</keyword>
<evidence type="ECO:0000313" key="6">
    <source>
        <dbReference type="Proteomes" id="UP001460270"/>
    </source>
</evidence>
<comment type="caution">
    <text evidence="5">The sequence shown here is derived from an EMBL/GenBank/DDBJ whole genome shotgun (WGS) entry which is preliminary data.</text>
</comment>
<dbReference type="SMART" id="SM00034">
    <property type="entry name" value="CLECT"/>
    <property type="match status" value="1"/>
</dbReference>
<protein>
    <recommendedName>
        <fullName evidence="4">C-type lectin domain-containing protein</fullName>
    </recommendedName>
</protein>
<evidence type="ECO:0000256" key="3">
    <source>
        <dbReference type="SAM" id="Phobius"/>
    </source>
</evidence>